<dbReference type="InterPro" id="IPR000209">
    <property type="entry name" value="Peptidase_S8/S53_dom"/>
</dbReference>
<gene>
    <name evidence="6" type="ORF">EG327_007867</name>
</gene>
<evidence type="ECO:0000313" key="7">
    <source>
        <dbReference type="Proteomes" id="UP000490939"/>
    </source>
</evidence>
<dbReference type="Proteomes" id="UP000490939">
    <property type="component" value="Unassembled WGS sequence"/>
</dbReference>
<dbReference type="InterPro" id="IPR036852">
    <property type="entry name" value="Peptidase_S8/S53_dom_sf"/>
</dbReference>
<keyword evidence="2" id="KW-0378">Hydrolase</keyword>
<name>A0A8H3UV00_VENIN</name>
<feature type="non-terminal residue" evidence="6">
    <location>
        <position position="1"/>
    </location>
</feature>
<evidence type="ECO:0000256" key="1">
    <source>
        <dbReference type="ARBA" id="ARBA00022670"/>
    </source>
</evidence>
<keyword evidence="7" id="KW-1185">Reference proteome</keyword>
<evidence type="ECO:0000313" key="6">
    <source>
        <dbReference type="EMBL" id="KAE9977116.1"/>
    </source>
</evidence>
<comment type="caution">
    <text evidence="6">The sequence shown here is derived from an EMBL/GenBank/DDBJ whole genome shotgun (WGS) entry which is preliminary data.</text>
</comment>
<evidence type="ECO:0000256" key="4">
    <source>
        <dbReference type="PROSITE-ProRule" id="PRU01240"/>
    </source>
</evidence>
<evidence type="ECO:0000259" key="5">
    <source>
        <dbReference type="Pfam" id="PF00082"/>
    </source>
</evidence>
<dbReference type="PROSITE" id="PS00138">
    <property type="entry name" value="SUBTILASE_SER"/>
    <property type="match status" value="1"/>
</dbReference>
<comment type="caution">
    <text evidence="4">Lacks conserved residue(s) required for the propagation of feature annotation.</text>
</comment>
<dbReference type="SUPFAM" id="SSF52743">
    <property type="entry name" value="Subtilisin-like"/>
    <property type="match status" value="1"/>
</dbReference>
<dbReference type="InterPro" id="IPR023828">
    <property type="entry name" value="Peptidase_S8_Ser-AS"/>
</dbReference>
<accession>A0A8H3UV00</accession>
<dbReference type="GO" id="GO:0004252">
    <property type="term" value="F:serine-type endopeptidase activity"/>
    <property type="evidence" value="ECO:0007669"/>
    <property type="project" value="InterPro"/>
</dbReference>
<feature type="domain" description="Peptidase S8/S53" evidence="5">
    <location>
        <begin position="2"/>
        <end position="44"/>
    </location>
</feature>
<proteinExistence type="inferred from homology"/>
<sequence>NTMSGTSMSTPHVAGLAAYLLALNGGPMSPQVMRSWIQSSATRNRVGLGAAAQAGTPNFLAFNGAT</sequence>
<dbReference type="AlphaFoldDB" id="A0A8H3UV00"/>
<evidence type="ECO:0000256" key="2">
    <source>
        <dbReference type="ARBA" id="ARBA00022801"/>
    </source>
</evidence>
<protein>
    <recommendedName>
        <fullName evidence="5">Peptidase S8/S53 domain-containing protein</fullName>
    </recommendedName>
</protein>
<comment type="similarity">
    <text evidence="4">Belongs to the peptidase S8 family.</text>
</comment>
<keyword evidence="1" id="KW-0645">Protease</keyword>
<dbReference type="PROSITE" id="PS51892">
    <property type="entry name" value="SUBTILASE"/>
    <property type="match status" value="1"/>
</dbReference>
<dbReference type="GO" id="GO:0006508">
    <property type="term" value="P:proteolysis"/>
    <property type="evidence" value="ECO:0007669"/>
    <property type="project" value="UniProtKB-KW"/>
</dbReference>
<keyword evidence="3" id="KW-0720">Serine protease</keyword>
<organism evidence="6 7">
    <name type="scientific">Venturia inaequalis</name>
    <name type="common">Apple scab fungus</name>
    <dbReference type="NCBI Taxonomy" id="5025"/>
    <lineage>
        <taxon>Eukaryota</taxon>
        <taxon>Fungi</taxon>
        <taxon>Dikarya</taxon>
        <taxon>Ascomycota</taxon>
        <taxon>Pezizomycotina</taxon>
        <taxon>Dothideomycetes</taxon>
        <taxon>Pleosporomycetidae</taxon>
        <taxon>Venturiales</taxon>
        <taxon>Venturiaceae</taxon>
        <taxon>Venturia</taxon>
    </lineage>
</organism>
<dbReference type="Gene3D" id="3.40.50.200">
    <property type="entry name" value="Peptidase S8/S53 domain"/>
    <property type="match status" value="1"/>
</dbReference>
<reference evidence="6 7" key="1">
    <citation type="submission" date="2019-07" db="EMBL/GenBank/DDBJ databases">
        <title>Venturia inaequalis Genome Resource.</title>
        <authorList>
            <person name="Lichtner F.J."/>
        </authorList>
    </citation>
    <scope>NUCLEOTIDE SEQUENCE [LARGE SCALE GENOMIC DNA]</scope>
    <source>
        <strain evidence="6 7">DMI_063113</strain>
    </source>
</reference>
<evidence type="ECO:0000256" key="3">
    <source>
        <dbReference type="ARBA" id="ARBA00022825"/>
    </source>
</evidence>
<dbReference type="EMBL" id="WNWR01000480">
    <property type="protein sequence ID" value="KAE9977116.1"/>
    <property type="molecule type" value="Genomic_DNA"/>
</dbReference>
<dbReference type="Pfam" id="PF00082">
    <property type="entry name" value="Peptidase_S8"/>
    <property type="match status" value="1"/>
</dbReference>